<evidence type="ECO:0000313" key="2">
    <source>
        <dbReference type="EMBL" id="NXQ92590.1"/>
    </source>
</evidence>
<protein>
    <submittedName>
        <fullName evidence="2">ERVV2 protein</fullName>
    </submittedName>
</protein>
<keyword evidence="1" id="KW-1015">Disulfide bond</keyword>
<dbReference type="Pfam" id="PF00429">
    <property type="entry name" value="TLV_coat"/>
    <property type="match status" value="1"/>
</dbReference>
<sequence length="93" mass="10077">FHSFERWLTPGLGVSELEKAILNISGETEKLANYTAHGLSTLQTAITELSGLTLQNRVALDMILASQGGVCTILNVTCCMYVDHSGELLTDIH</sequence>
<dbReference type="Gene3D" id="1.10.287.210">
    <property type="match status" value="1"/>
</dbReference>
<name>A0A7L2H4H6_NYCGR</name>
<evidence type="ECO:0000256" key="1">
    <source>
        <dbReference type="ARBA" id="ARBA00023157"/>
    </source>
</evidence>
<dbReference type="OrthoDB" id="8949317at2759"/>
<proteinExistence type="predicted"/>
<feature type="non-terminal residue" evidence="2">
    <location>
        <position position="1"/>
    </location>
</feature>
<evidence type="ECO:0000313" key="3">
    <source>
        <dbReference type="Proteomes" id="UP000567826"/>
    </source>
</evidence>
<organism evidence="2 3">
    <name type="scientific">Nyctibius grandis</name>
    <name type="common">Great potoo</name>
    <dbReference type="NCBI Taxonomy" id="48427"/>
    <lineage>
        <taxon>Eukaryota</taxon>
        <taxon>Metazoa</taxon>
        <taxon>Chordata</taxon>
        <taxon>Craniata</taxon>
        <taxon>Vertebrata</taxon>
        <taxon>Euteleostomi</taxon>
        <taxon>Archelosauria</taxon>
        <taxon>Archosauria</taxon>
        <taxon>Dinosauria</taxon>
        <taxon>Saurischia</taxon>
        <taxon>Theropoda</taxon>
        <taxon>Coelurosauria</taxon>
        <taxon>Aves</taxon>
        <taxon>Neognathae</taxon>
        <taxon>Neoaves</taxon>
        <taxon>Strisores</taxon>
        <taxon>Caprimulgiformes</taxon>
        <taxon>Nyctibiidae</taxon>
        <taxon>Nyctibius</taxon>
    </lineage>
</organism>
<dbReference type="InterPro" id="IPR018154">
    <property type="entry name" value="TLV/ENV_coat_polyprotein"/>
</dbReference>
<dbReference type="Proteomes" id="UP000567826">
    <property type="component" value="Unassembled WGS sequence"/>
</dbReference>
<feature type="non-terminal residue" evidence="2">
    <location>
        <position position="93"/>
    </location>
</feature>
<gene>
    <name evidence="2" type="primary">Ervv2_5</name>
    <name evidence="2" type="ORF">NYCGRA_R15037</name>
</gene>
<reference evidence="2 3" key="1">
    <citation type="submission" date="2019-09" db="EMBL/GenBank/DDBJ databases">
        <title>Bird 10,000 Genomes (B10K) Project - Family phase.</title>
        <authorList>
            <person name="Zhang G."/>
        </authorList>
    </citation>
    <scope>NUCLEOTIDE SEQUENCE [LARGE SCALE GENOMIC DNA]</scope>
    <source>
        <strain evidence="2">B10K-DU-001-56</strain>
        <tissue evidence="2">Muscle</tissue>
    </source>
</reference>
<dbReference type="SUPFAM" id="SSF58069">
    <property type="entry name" value="Virus ectodomain"/>
    <property type="match status" value="1"/>
</dbReference>
<dbReference type="EMBL" id="VWYG01029933">
    <property type="protein sequence ID" value="NXQ92590.1"/>
    <property type="molecule type" value="Genomic_DNA"/>
</dbReference>
<keyword evidence="3" id="KW-1185">Reference proteome</keyword>
<accession>A0A7L2H4H6</accession>
<dbReference type="AlphaFoldDB" id="A0A7L2H4H6"/>
<dbReference type="PANTHER" id="PTHR10424">
    <property type="entry name" value="VIRAL ENVELOPE PROTEIN"/>
    <property type="match status" value="1"/>
</dbReference>
<comment type="caution">
    <text evidence="2">The sequence shown here is derived from an EMBL/GenBank/DDBJ whole genome shotgun (WGS) entry which is preliminary data.</text>
</comment>
<dbReference type="PANTHER" id="PTHR10424:SF73">
    <property type="entry name" value="ENDOGENOUS RETROVIRUS GROUP FC1 ENV POLYPROTEIN-RELATED"/>
    <property type="match status" value="1"/>
</dbReference>